<dbReference type="EMBL" id="JBHTCC010000003">
    <property type="protein sequence ID" value="MFC7299666.1"/>
    <property type="molecule type" value="Genomic_DNA"/>
</dbReference>
<dbReference type="PANTHER" id="PTHR43877">
    <property type="entry name" value="AMINOALKYLPHOSPHONATE N-ACETYLTRANSFERASE-RELATED-RELATED"/>
    <property type="match status" value="1"/>
</dbReference>
<comment type="caution">
    <text evidence="4">The sequence shown here is derived from an EMBL/GenBank/DDBJ whole genome shotgun (WGS) entry which is preliminary data.</text>
</comment>
<organism evidence="4 5">
    <name type="scientific">Herminiimonas aquatilis</name>
    <dbReference type="NCBI Taxonomy" id="345342"/>
    <lineage>
        <taxon>Bacteria</taxon>
        <taxon>Pseudomonadati</taxon>
        <taxon>Pseudomonadota</taxon>
        <taxon>Betaproteobacteria</taxon>
        <taxon>Burkholderiales</taxon>
        <taxon>Oxalobacteraceae</taxon>
        <taxon>Herminiimonas</taxon>
    </lineage>
</organism>
<name>A0ABW2J9N3_9BURK</name>
<dbReference type="GO" id="GO:0016746">
    <property type="term" value="F:acyltransferase activity"/>
    <property type="evidence" value="ECO:0007669"/>
    <property type="project" value="UniProtKB-KW"/>
</dbReference>
<sequence>MKAFHFFIHLFLHPLNAGSHSQMLIETASAADIPALSALLAELFSQEQEFTPDSEAQSRGLLTIINNPDVGIILLARRNGKTGQMGQVVGMLNMLFTVSTALGAPVALLEDMVVSSACRRELVGTRLLTEAISLARDRGCKRITLLTDSANKAAQKFYSRHGFTTSAMLPMRLTLD</sequence>
<proteinExistence type="predicted"/>
<dbReference type="Pfam" id="PF00583">
    <property type="entry name" value="Acetyltransf_1"/>
    <property type="match status" value="1"/>
</dbReference>
<dbReference type="InterPro" id="IPR016181">
    <property type="entry name" value="Acyl_CoA_acyltransferase"/>
</dbReference>
<dbReference type="InterPro" id="IPR050832">
    <property type="entry name" value="Bact_Acetyltransf"/>
</dbReference>
<dbReference type="Proteomes" id="UP001596379">
    <property type="component" value="Unassembled WGS sequence"/>
</dbReference>
<dbReference type="RefSeq" id="WP_382235867.1">
    <property type="nucleotide sequence ID" value="NZ_JBHTCC010000003.1"/>
</dbReference>
<dbReference type="PANTHER" id="PTHR43877:SF1">
    <property type="entry name" value="ACETYLTRANSFERASE"/>
    <property type="match status" value="1"/>
</dbReference>
<reference evidence="5" key="1">
    <citation type="journal article" date="2019" name="Int. J. Syst. Evol. Microbiol.">
        <title>The Global Catalogue of Microorganisms (GCM) 10K type strain sequencing project: providing services to taxonomists for standard genome sequencing and annotation.</title>
        <authorList>
            <consortium name="The Broad Institute Genomics Platform"/>
            <consortium name="The Broad Institute Genome Sequencing Center for Infectious Disease"/>
            <person name="Wu L."/>
            <person name="Ma J."/>
        </authorList>
    </citation>
    <scope>NUCLEOTIDE SEQUENCE [LARGE SCALE GENOMIC DNA]</scope>
    <source>
        <strain evidence="5">CCUG 36956</strain>
    </source>
</reference>
<dbReference type="Gene3D" id="3.40.630.30">
    <property type="match status" value="1"/>
</dbReference>
<dbReference type="InterPro" id="IPR000182">
    <property type="entry name" value="GNAT_dom"/>
</dbReference>
<dbReference type="EC" id="2.3.-.-" evidence="4"/>
<dbReference type="CDD" id="cd04301">
    <property type="entry name" value="NAT_SF"/>
    <property type="match status" value="1"/>
</dbReference>
<evidence type="ECO:0000259" key="3">
    <source>
        <dbReference type="PROSITE" id="PS51186"/>
    </source>
</evidence>
<keyword evidence="1 4" id="KW-0808">Transferase</keyword>
<keyword evidence="5" id="KW-1185">Reference proteome</keyword>
<dbReference type="SUPFAM" id="SSF55729">
    <property type="entry name" value="Acyl-CoA N-acyltransferases (Nat)"/>
    <property type="match status" value="1"/>
</dbReference>
<evidence type="ECO:0000256" key="1">
    <source>
        <dbReference type="ARBA" id="ARBA00022679"/>
    </source>
</evidence>
<protein>
    <submittedName>
        <fullName evidence="4">GNAT family N-acetyltransferase</fullName>
        <ecNumber evidence="4">2.3.-.-</ecNumber>
    </submittedName>
</protein>
<evidence type="ECO:0000313" key="4">
    <source>
        <dbReference type="EMBL" id="MFC7299666.1"/>
    </source>
</evidence>
<gene>
    <name evidence="4" type="ORF">ACFQO0_14580</name>
</gene>
<accession>A0ABW2J9N3</accession>
<evidence type="ECO:0000313" key="5">
    <source>
        <dbReference type="Proteomes" id="UP001596379"/>
    </source>
</evidence>
<keyword evidence="2 4" id="KW-0012">Acyltransferase</keyword>
<feature type="domain" description="N-acetyltransferase" evidence="3">
    <location>
        <begin position="23"/>
        <end position="176"/>
    </location>
</feature>
<evidence type="ECO:0000256" key="2">
    <source>
        <dbReference type="ARBA" id="ARBA00023315"/>
    </source>
</evidence>
<dbReference type="PROSITE" id="PS51186">
    <property type="entry name" value="GNAT"/>
    <property type="match status" value="1"/>
</dbReference>